<feature type="region of interest" description="Disordered" evidence="2">
    <location>
        <begin position="157"/>
        <end position="187"/>
    </location>
</feature>
<dbReference type="GO" id="GO:0008270">
    <property type="term" value="F:zinc ion binding"/>
    <property type="evidence" value="ECO:0007669"/>
    <property type="project" value="UniProtKB-KW"/>
</dbReference>
<feature type="compositionally biased region" description="Polar residues" evidence="2">
    <location>
        <begin position="388"/>
        <end position="409"/>
    </location>
</feature>
<feature type="compositionally biased region" description="Polar residues" evidence="2">
    <location>
        <begin position="8"/>
        <end position="32"/>
    </location>
</feature>
<feature type="domain" description="C3H1-type" evidence="3">
    <location>
        <begin position="190"/>
        <end position="216"/>
    </location>
</feature>
<dbReference type="VEuPathDB" id="ToxoDB:TGP89_295620"/>
<evidence type="ECO:0000313" key="5">
    <source>
        <dbReference type="Proteomes" id="UP000028828"/>
    </source>
</evidence>
<feature type="region of interest" description="Disordered" evidence="2">
    <location>
        <begin position="421"/>
        <end position="442"/>
    </location>
</feature>
<feature type="region of interest" description="Disordered" evidence="2">
    <location>
        <begin position="1"/>
        <end position="113"/>
    </location>
</feature>
<feature type="compositionally biased region" description="Basic and acidic residues" evidence="2">
    <location>
        <begin position="790"/>
        <end position="803"/>
    </location>
</feature>
<dbReference type="EMBL" id="AEYI02002406">
    <property type="protein sequence ID" value="KFG28376.1"/>
    <property type="molecule type" value="Genomic_DNA"/>
</dbReference>
<comment type="caution">
    <text evidence="4">The sequence shown here is derived from an EMBL/GenBank/DDBJ whole genome shotgun (WGS) entry which is preliminary data.</text>
</comment>
<feature type="region of interest" description="Disordered" evidence="2">
    <location>
        <begin position="1170"/>
        <end position="1191"/>
    </location>
</feature>
<feature type="region of interest" description="Disordered" evidence="2">
    <location>
        <begin position="746"/>
        <end position="818"/>
    </location>
</feature>
<evidence type="ECO:0000256" key="2">
    <source>
        <dbReference type="SAM" id="MobiDB-lite"/>
    </source>
</evidence>
<dbReference type="OrthoDB" id="59941at2759"/>
<feature type="compositionally biased region" description="Low complexity" evidence="2">
    <location>
        <begin position="33"/>
        <end position="47"/>
    </location>
</feature>
<dbReference type="Proteomes" id="UP000028828">
    <property type="component" value="Unassembled WGS sequence"/>
</dbReference>
<evidence type="ECO:0000259" key="3">
    <source>
        <dbReference type="PROSITE" id="PS50103"/>
    </source>
</evidence>
<feature type="compositionally biased region" description="Low complexity" evidence="2">
    <location>
        <begin position="357"/>
        <end position="380"/>
    </location>
</feature>
<dbReference type="InterPro" id="IPR000571">
    <property type="entry name" value="Znf_CCCH"/>
</dbReference>
<feature type="region of interest" description="Disordered" evidence="2">
    <location>
        <begin position="351"/>
        <end position="409"/>
    </location>
</feature>
<feature type="compositionally biased region" description="Polar residues" evidence="2">
    <location>
        <begin position="284"/>
        <end position="299"/>
    </location>
</feature>
<feature type="compositionally biased region" description="Basic and acidic residues" evidence="2">
    <location>
        <begin position="274"/>
        <end position="283"/>
    </location>
</feature>
<dbReference type="AlphaFoldDB" id="A0A086J8A8"/>
<name>A0A086J8A8_TOXGO</name>
<keyword evidence="1" id="KW-0479">Metal-binding</keyword>
<feature type="region of interest" description="Disordered" evidence="2">
    <location>
        <begin position="236"/>
        <end position="310"/>
    </location>
</feature>
<evidence type="ECO:0000313" key="4">
    <source>
        <dbReference type="EMBL" id="KFG28376.1"/>
    </source>
</evidence>
<reference evidence="4 5" key="1">
    <citation type="submission" date="2014-03" db="EMBL/GenBank/DDBJ databases">
        <authorList>
            <person name="Sibley D."/>
            <person name="Venepally P."/>
            <person name="Karamycheva S."/>
            <person name="Hadjithomas M."/>
            <person name="Khan A."/>
            <person name="Brunk B."/>
            <person name="Roos D."/>
            <person name="Caler E."/>
            <person name="Lorenzi H."/>
        </authorList>
    </citation>
    <scope>NUCLEOTIDE SEQUENCE [LARGE SCALE GENOMIC DNA]</scope>
    <source>
        <strain evidence="5">p89</strain>
    </source>
</reference>
<keyword evidence="1" id="KW-0862">Zinc</keyword>
<protein>
    <submittedName>
        <fullName evidence="4">Putative zinc finger protein</fullName>
    </submittedName>
</protein>
<keyword evidence="1" id="KW-0863">Zinc-finger</keyword>
<feature type="compositionally biased region" description="Pro residues" evidence="2">
    <location>
        <begin position="433"/>
        <end position="442"/>
    </location>
</feature>
<feature type="region of interest" description="Disordered" evidence="2">
    <location>
        <begin position="853"/>
        <end position="884"/>
    </location>
</feature>
<feature type="region of interest" description="Disordered" evidence="2">
    <location>
        <begin position="697"/>
        <end position="723"/>
    </location>
</feature>
<proteinExistence type="predicted"/>
<gene>
    <name evidence="4" type="ORF">TGP89_295620</name>
</gene>
<feature type="zinc finger region" description="C3H1-type" evidence="1">
    <location>
        <begin position="190"/>
        <end position="216"/>
    </location>
</feature>
<sequence>MDVPSFSGDDSSQGGVEKTSLPSLHRYSTQPLGDSRSTAPSSSSSRGHSADDCRVNAAKTAKSSDAEIVFRSIPGSGPLNTFVTQSPKNTPSGNSVSPQRTEGGVADLKTRGDRAVLVNKTDKGAAAQTGDVYAGDASSPFLSSSPSTGDLTVAAVSDEGTVSPPNGTESRTPGVENGSSAEGSGEGELKWDRAYCKHFLFGRCARRRCRFLHGDAEVVQQQRRLLEMDTAATAAAAGANGTTQSEDSRIATSQRQTRDRKTNSNASGGAVLVRNDDRRDEANKQGNRFFSSHNGNTSQPHRRGSLGTYTPVGISAPCRYVHYQQPNRNMNHMSNQEAENRCKPIPGNVHRGPPGAPGQAPYGVPFFYGNSSNGSSNPVRSPSPPRTYLTSPPMSGPSGSLNADGSGGSANFVSSQTFYGTGQGGAPWAPATSVPPPPASTPSPPFMPGPQTLYGTGGPLSDSVRRPLPPIGKQFPTGAEKNVHLRNELDFALALASAAAEELMRSEEKFSAAKAASAAAQQLAAQVGASASQGRQEAHGCAGFSCLTGQAPPGGFAGAPATPPSDLRFVQAAESLAERCNIPFVSVYLPGQGYIIQFVEGVAGTIATNRASGLAERRSGNFAGCNSKSEGANPAPQHSKEFPAGPLEKGQGASKTGAIASGTETGDPLAAKVEKAPLVKPPVSMTRSWLEVLKQAPGAGSSCKTAKSSDKGDHAPAVGAGDAKATKHASANLLGLFEPLQEMALSPPDHASEASHAAGDAPKDEVGANTGWPSLTNAHRPGAQNLEEGGETRQTKSPLDTRDSQLLPNFGGDLWTRNAPLESGGTIHLTQPMQTVFCGRPQEALGLRRGLGAEGQQADLRQGRQSSLSALSSQASSPPTHTCSPSVSFANFSQVPEDRELKCPKGLGTVGAPCFMPSLSGALFRGSDKESVGPEGCLRSSDFLRLNDRPLDDPQKREAARGDVSPSLFLNAGAPLQNTLSKLACGSAQPFQNLDHPSLSLQQQMAAALSQAHTTTGGANTFSSGSFPWLISDFAASTTECGYSGLGESASDLTGCPAAGRGGKAGETPGLVVRAGDEGTHGDLFFEEAHAHSGLDGGAVSLRCDRAKVGGLKPRSPPKKLSGWFASAFQNRVGSDPRFFLDDFAEELARGAGHEEDKLSKMDTHFTLKSLDSRRNSGPGDGRDSTGMFQGDMSLSPTAALIASIWQKAGVDDDDLESLEAQQGCGVNQEAKVLSSF</sequence>
<organism evidence="4 5">
    <name type="scientific">Toxoplasma gondii p89</name>
    <dbReference type="NCBI Taxonomy" id="943119"/>
    <lineage>
        <taxon>Eukaryota</taxon>
        <taxon>Sar</taxon>
        <taxon>Alveolata</taxon>
        <taxon>Apicomplexa</taxon>
        <taxon>Conoidasida</taxon>
        <taxon>Coccidia</taxon>
        <taxon>Eucoccidiorida</taxon>
        <taxon>Eimeriorina</taxon>
        <taxon>Sarcocystidae</taxon>
        <taxon>Toxoplasma</taxon>
    </lineage>
</organism>
<feature type="region of interest" description="Disordered" evidence="2">
    <location>
        <begin position="625"/>
        <end position="673"/>
    </location>
</feature>
<accession>A0A086J8A8</accession>
<evidence type="ECO:0000256" key="1">
    <source>
        <dbReference type="PROSITE-ProRule" id="PRU00723"/>
    </source>
</evidence>
<dbReference type="PROSITE" id="PS50103">
    <property type="entry name" value="ZF_C3H1"/>
    <property type="match status" value="1"/>
</dbReference>
<feature type="compositionally biased region" description="Low complexity" evidence="2">
    <location>
        <begin position="865"/>
        <end position="877"/>
    </location>
</feature>
<feature type="compositionally biased region" description="Polar residues" evidence="2">
    <location>
        <begin position="78"/>
        <end position="100"/>
    </location>
</feature>